<evidence type="ECO:0000256" key="1">
    <source>
        <dbReference type="ARBA" id="ARBA00004141"/>
    </source>
</evidence>
<name>A0A1D2MNB4_ORCCI</name>
<keyword evidence="5" id="KW-0297">G-protein coupled receptor</keyword>
<dbReference type="PROSITE" id="PS50262">
    <property type="entry name" value="G_PROTEIN_RECEP_F1_2"/>
    <property type="match status" value="1"/>
</dbReference>
<dbReference type="EMBL" id="LJIJ01000796">
    <property type="protein sequence ID" value="ODM94516.1"/>
    <property type="molecule type" value="Genomic_DNA"/>
</dbReference>
<feature type="transmembrane region" description="Helical" evidence="9">
    <location>
        <begin position="50"/>
        <end position="75"/>
    </location>
</feature>
<dbReference type="Pfam" id="PF00001">
    <property type="entry name" value="7tm_1"/>
    <property type="match status" value="1"/>
</dbReference>
<evidence type="ECO:0000256" key="2">
    <source>
        <dbReference type="ARBA" id="ARBA00010663"/>
    </source>
</evidence>
<evidence type="ECO:0000256" key="9">
    <source>
        <dbReference type="SAM" id="Phobius"/>
    </source>
</evidence>
<keyword evidence="8" id="KW-0807">Transducer</keyword>
<evidence type="ECO:0000256" key="6">
    <source>
        <dbReference type="ARBA" id="ARBA00023136"/>
    </source>
</evidence>
<dbReference type="OMA" id="ANITNCT"/>
<dbReference type="STRING" id="48709.A0A1D2MNB4"/>
<reference evidence="11 12" key="1">
    <citation type="journal article" date="2016" name="Genome Biol. Evol.">
        <title>Gene Family Evolution Reflects Adaptation to Soil Environmental Stressors in the Genome of the Collembolan Orchesella cincta.</title>
        <authorList>
            <person name="Faddeeva-Vakhrusheva A."/>
            <person name="Derks M.F."/>
            <person name="Anvar S.Y."/>
            <person name="Agamennone V."/>
            <person name="Suring W."/>
            <person name="Smit S."/>
            <person name="van Straalen N.M."/>
            <person name="Roelofs D."/>
        </authorList>
    </citation>
    <scope>NUCLEOTIDE SEQUENCE [LARGE SCALE GENOMIC DNA]</scope>
    <source>
        <tissue evidence="11">Mixed pool</tissue>
    </source>
</reference>
<proteinExistence type="inferred from homology"/>
<dbReference type="OrthoDB" id="5987936at2759"/>
<evidence type="ECO:0000259" key="10">
    <source>
        <dbReference type="PROSITE" id="PS50262"/>
    </source>
</evidence>
<feature type="domain" description="G-protein coupled receptors family 1 profile" evidence="10">
    <location>
        <begin position="66"/>
        <end position="128"/>
    </location>
</feature>
<dbReference type="PANTHER" id="PTHR45695">
    <property type="entry name" value="LEUCOKININ RECEPTOR-RELATED"/>
    <property type="match status" value="1"/>
</dbReference>
<accession>A0A1D2MNB4</accession>
<keyword evidence="7 11" id="KW-0675">Receptor</keyword>
<evidence type="ECO:0000256" key="5">
    <source>
        <dbReference type="ARBA" id="ARBA00023040"/>
    </source>
</evidence>
<dbReference type="Gene3D" id="1.20.1070.10">
    <property type="entry name" value="Rhodopsin 7-helix transmembrane proteins"/>
    <property type="match status" value="1"/>
</dbReference>
<sequence length="162" mass="18876">MADYPDVTSEDLDDGNGTTNCTLYQNEYCESPEDYEDRLLSYIYPDHYEWALIVAHIVVFIMGLVGNALVCVAVFRNTSMRTVTNYFIVNLAVGDFMVILICQPPTVIWDVTNTWFLGEAMCKIVLYFQVRKKNHKNVSLLRRYRMLMELNYCHKSILCMTR</sequence>
<dbReference type="SUPFAM" id="SSF81321">
    <property type="entry name" value="Family A G protein-coupled receptor-like"/>
    <property type="match status" value="1"/>
</dbReference>
<evidence type="ECO:0000256" key="8">
    <source>
        <dbReference type="ARBA" id="ARBA00023224"/>
    </source>
</evidence>
<gene>
    <name evidence="11" type="ORF">Ocin01_12165</name>
</gene>
<protein>
    <submittedName>
        <fullName evidence="11">Orexin receptor type 1</fullName>
    </submittedName>
</protein>
<dbReference type="GO" id="GO:0004930">
    <property type="term" value="F:G protein-coupled receptor activity"/>
    <property type="evidence" value="ECO:0007669"/>
    <property type="project" value="UniProtKB-KW"/>
</dbReference>
<dbReference type="PANTHER" id="PTHR45695:SF15">
    <property type="entry name" value="OPSIN RH2"/>
    <property type="match status" value="1"/>
</dbReference>
<evidence type="ECO:0000313" key="12">
    <source>
        <dbReference type="Proteomes" id="UP000094527"/>
    </source>
</evidence>
<dbReference type="GO" id="GO:0005886">
    <property type="term" value="C:plasma membrane"/>
    <property type="evidence" value="ECO:0007669"/>
    <property type="project" value="TreeGrafter"/>
</dbReference>
<dbReference type="Proteomes" id="UP000094527">
    <property type="component" value="Unassembled WGS sequence"/>
</dbReference>
<keyword evidence="6 9" id="KW-0472">Membrane</keyword>
<evidence type="ECO:0000256" key="4">
    <source>
        <dbReference type="ARBA" id="ARBA00022989"/>
    </source>
</evidence>
<comment type="caution">
    <text evidence="11">The sequence shown here is derived from an EMBL/GenBank/DDBJ whole genome shotgun (WGS) entry which is preliminary data.</text>
</comment>
<evidence type="ECO:0000256" key="3">
    <source>
        <dbReference type="ARBA" id="ARBA00022692"/>
    </source>
</evidence>
<comment type="similarity">
    <text evidence="2">Belongs to the G-protein coupled receptor 1 family.</text>
</comment>
<dbReference type="InterPro" id="IPR000276">
    <property type="entry name" value="GPCR_Rhodpsn"/>
</dbReference>
<dbReference type="AlphaFoldDB" id="A0A1D2MNB4"/>
<dbReference type="InterPro" id="IPR017452">
    <property type="entry name" value="GPCR_Rhodpsn_7TM"/>
</dbReference>
<dbReference type="PRINTS" id="PR00237">
    <property type="entry name" value="GPCRRHODOPSN"/>
</dbReference>
<feature type="transmembrane region" description="Helical" evidence="9">
    <location>
        <begin position="87"/>
        <end position="108"/>
    </location>
</feature>
<keyword evidence="3 9" id="KW-0812">Transmembrane</keyword>
<evidence type="ECO:0000256" key="7">
    <source>
        <dbReference type="ARBA" id="ARBA00023170"/>
    </source>
</evidence>
<comment type="subcellular location">
    <subcellularLocation>
        <location evidence="1">Membrane</location>
        <topology evidence="1">Multi-pass membrane protein</topology>
    </subcellularLocation>
</comment>
<evidence type="ECO:0000313" key="11">
    <source>
        <dbReference type="EMBL" id="ODM94516.1"/>
    </source>
</evidence>
<organism evidence="11 12">
    <name type="scientific">Orchesella cincta</name>
    <name type="common">Springtail</name>
    <name type="synonym">Podura cincta</name>
    <dbReference type="NCBI Taxonomy" id="48709"/>
    <lineage>
        <taxon>Eukaryota</taxon>
        <taxon>Metazoa</taxon>
        <taxon>Ecdysozoa</taxon>
        <taxon>Arthropoda</taxon>
        <taxon>Hexapoda</taxon>
        <taxon>Collembola</taxon>
        <taxon>Entomobryomorpha</taxon>
        <taxon>Entomobryoidea</taxon>
        <taxon>Orchesellidae</taxon>
        <taxon>Orchesellinae</taxon>
        <taxon>Orchesella</taxon>
    </lineage>
</organism>
<keyword evidence="4 9" id="KW-1133">Transmembrane helix</keyword>
<keyword evidence="12" id="KW-1185">Reference proteome</keyword>